<gene>
    <name evidence="6" type="ORF">BRAFLDRAFT_78922</name>
</gene>
<dbReference type="PROSITE" id="PS50106">
    <property type="entry name" value="PDZ"/>
    <property type="match status" value="1"/>
</dbReference>
<evidence type="ECO:0000256" key="4">
    <source>
        <dbReference type="SAM" id="MobiDB-lite"/>
    </source>
</evidence>
<evidence type="ECO:0000313" key="6">
    <source>
        <dbReference type="EMBL" id="EEN53534.1"/>
    </source>
</evidence>
<evidence type="ECO:0000256" key="1">
    <source>
        <dbReference type="ARBA" id="ARBA00004316"/>
    </source>
</evidence>
<dbReference type="EMBL" id="GG666573">
    <property type="protein sequence ID" value="EEN53534.1"/>
    <property type="molecule type" value="Genomic_DNA"/>
</dbReference>
<dbReference type="STRING" id="7739.C3Z217"/>
<dbReference type="FunFam" id="2.30.42.10:FF:000062">
    <property type="entry name" value="harmonin isoform X1"/>
    <property type="match status" value="1"/>
</dbReference>
<dbReference type="InterPro" id="IPR036034">
    <property type="entry name" value="PDZ_sf"/>
</dbReference>
<dbReference type="InterPro" id="IPR030237">
    <property type="entry name" value="Harmonin_N"/>
</dbReference>
<dbReference type="InParanoid" id="C3Z217"/>
<dbReference type="InterPro" id="IPR051844">
    <property type="entry name" value="USH2_Complex_Protein"/>
</dbReference>
<dbReference type="FunFam" id="1.20.1160.20:FF:000001">
    <property type="entry name" value="harmonin isoform X1"/>
    <property type="match status" value="1"/>
</dbReference>
<comment type="subcellular location">
    <subcellularLocation>
        <location evidence="1">Cell projection</location>
    </subcellularLocation>
</comment>
<dbReference type="AlphaFoldDB" id="C3Z217"/>
<dbReference type="CDD" id="cd06737">
    <property type="entry name" value="PDZ1_harmonin"/>
    <property type="match status" value="1"/>
</dbReference>
<dbReference type="Pfam" id="PF21219">
    <property type="entry name" value="USH1C_N"/>
    <property type="match status" value="1"/>
</dbReference>
<keyword evidence="2" id="KW-0677">Repeat</keyword>
<name>C3Z217_BRAFL</name>
<organism>
    <name type="scientific">Branchiostoma floridae</name>
    <name type="common">Florida lancelet</name>
    <name type="synonym">Amphioxus</name>
    <dbReference type="NCBI Taxonomy" id="7739"/>
    <lineage>
        <taxon>Eukaryota</taxon>
        <taxon>Metazoa</taxon>
        <taxon>Chordata</taxon>
        <taxon>Cephalochordata</taxon>
        <taxon>Leptocardii</taxon>
        <taxon>Amphioxiformes</taxon>
        <taxon>Branchiostomatidae</taxon>
        <taxon>Branchiostoma</taxon>
    </lineage>
</organism>
<dbReference type="Pfam" id="PF00595">
    <property type="entry name" value="PDZ"/>
    <property type="match status" value="1"/>
</dbReference>
<protein>
    <recommendedName>
        <fullName evidence="5">PDZ domain-containing protein</fullName>
    </recommendedName>
</protein>
<proteinExistence type="predicted"/>
<accession>C3Z217</accession>
<sequence>MTALRTIAQERGRTDQWLRAFHQHTCVPGWGAIFARRAAADTDMEKQIARQFRQKVQAQLEDESERDTLYTSLRQYHESMSLPELITDLRKVVNSPDRMELFEDVRRKARIVKLVKNGPDSLGFSLRGGVEHGVGIYVAHVVPSSPAEISGLRVGDEVLRINGYTVDQSTHEEIVLLTQSTSYIEMKIRHIGMLPIKRTRTDQLRWEYVDPVPGSPEAPNGTALLTSELVDSRPDTDHTHTAGPPPEPTSSVEY</sequence>
<dbReference type="PANTHER" id="PTHR23116">
    <property type="entry name" value="PDZ DOMAIN CONTAINING WHIRLIN AND HARMONIN-RELATED"/>
    <property type="match status" value="1"/>
</dbReference>
<dbReference type="eggNOG" id="KOG3528">
    <property type="taxonomic scope" value="Eukaryota"/>
</dbReference>
<dbReference type="Gene3D" id="2.30.42.10">
    <property type="match status" value="1"/>
</dbReference>
<evidence type="ECO:0000256" key="3">
    <source>
        <dbReference type="ARBA" id="ARBA00023273"/>
    </source>
</evidence>
<feature type="region of interest" description="Disordered" evidence="4">
    <location>
        <begin position="211"/>
        <end position="254"/>
    </location>
</feature>
<keyword evidence="3" id="KW-0966">Cell projection</keyword>
<evidence type="ECO:0000256" key="2">
    <source>
        <dbReference type="ARBA" id="ARBA00022737"/>
    </source>
</evidence>
<evidence type="ECO:0000259" key="5">
    <source>
        <dbReference type="PROSITE" id="PS50106"/>
    </source>
</evidence>
<feature type="compositionally biased region" description="Basic and acidic residues" evidence="4">
    <location>
        <begin position="230"/>
        <end position="240"/>
    </location>
</feature>
<reference evidence="6" key="1">
    <citation type="journal article" date="2008" name="Nature">
        <title>The amphioxus genome and the evolution of the chordate karyotype.</title>
        <authorList>
            <consortium name="US DOE Joint Genome Institute (JGI-PGF)"/>
            <person name="Putnam N.H."/>
            <person name="Butts T."/>
            <person name="Ferrier D.E.K."/>
            <person name="Furlong R.F."/>
            <person name="Hellsten U."/>
            <person name="Kawashima T."/>
            <person name="Robinson-Rechavi M."/>
            <person name="Shoguchi E."/>
            <person name="Terry A."/>
            <person name="Yu J.-K."/>
            <person name="Benito-Gutierrez E.L."/>
            <person name="Dubchak I."/>
            <person name="Garcia-Fernandez J."/>
            <person name="Gibson-Brown J.J."/>
            <person name="Grigoriev I.V."/>
            <person name="Horton A.C."/>
            <person name="de Jong P.J."/>
            <person name="Jurka J."/>
            <person name="Kapitonov V.V."/>
            <person name="Kohara Y."/>
            <person name="Kuroki Y."/>
            <person name="Lindquist E."/>
            <person name="Lucas S."/>
            <person name="Osoegawa K."/>
            <person name="Pennacchio L.A."/>
            <person name="Salamov A.A."/>
            <person name="Satou Y."/>
            <person name="Sauka-Spengler T."/>
            <person name="Schmutz J."/>
            <person name="Shin-I T."/>
            <person name="Toyoda A."/>
            <person name="Bronner-Fraser M."/>
            <person name="Fujiyama A."/>
            <person name="Holland L.Z."/>
            <person name="Holland P.W.H."/>
            <person name="Satoh N."/>
            <person name="Rokhsar D.S."/>
        </authorList>
    </citation>
    <scope>NUCLEOTIDE SEQUENCE [LARGE SCALE GENOMIC DNA]</scope>
    <source>
        <strain evidence="6">S238N-H82</strain>
        <tissue evidence="6">Testes</tissue>
    </source>
</reference>
<dbReference type="CDD" id="cd07353">
    <property type="entry name" value="harmonin_N"/>
    <property type="match status" value="1"/>
</dbReference>
<dbReference type="PANTHER" id="PTHR23116:SF36">
    <property type="entry name" value="HARMONIN"/>
    <property type="match status" value="1"/>
</dbReference>
<dbReference type="GO" id="GO:0042995">
    <property type="term" value="C:cell projection"/>
    <property type="evidence" value="ECO:0007669"/>
    <property type="project" value="UniProtKB-SubCell"/>
</dbReference>
<dbReference type="SUPFAM" id="SSF50156">
    <property type="entry name" value="PDZ domain-like"/>
    <property type="match status" value="1"/>
</dbReference>
<dbReference type="Gene3D" id="1.20.1160.20">
    <property type="match status" value="1"/>
</dbReference>
<dbReference type="InterPro" id="IPR001478">
    <property type="entry name" value="PDZ"/>
</dbReference>
<dbReference type="SMART" id="SM00228">
    <property type="entry name" value="PDZ"/>
    <property type="match status" value="1"/>
</dbReference>
<feature type="domain" description="PDZ" evidence="5">
    <location>
        <begin position="111"/>
        <end position="181"/>
    </location>
</feature>